<dbReference type="InterPro" id="IPR053860">
    <property type="entry name" value="DUF6932"/>
</dbReference>
<organism evidence="1 3">
    <name type="scientific">Salinibacter ruber</name>
    <dbReference type="NCBI Taxonomy" id="146919"/>
    <lineage>
        <taxon>Bacteria</taxon>
        <taxon>Pseudomonadati</taxon>
        <taxon>Rhodothermota</taxon>
        <taxon>Rhodothermia</taxon>
        <taxon>Rhodothermales</taxon>
        <taxon>Salinibacteraceae</taxon>
        <taxon>Salinibacter</taxon>
    </lineage>
</organism>
<gene>
    <name evidence="2" type="ORF">GGP45_002729</name>
    <name evidence="1" type="ORF">GGP61_001328</name>
</gene>
<dbReference type="Pfam" id="PF22014">
    <property type="entry name" value="DUF6932"/>
    <property type="match status" value="1"/>
</dbReference>
<evidence type="ECO:0000313" key="1">
    <source>
        <dbReference type="EMBL" id="MCS3709724.1"/>
    </source>
</evidence>
<reference evidence="1" key="1">
    <citation type="submission" date="2022-08" db="EMBL/GenBank/DDBJ databases">
        <title>Genomic Encyclopedia of Type Strains, Phase V (KMG-V): Genome sequencing to study the core and pangenomes of soil and plant-associated prokaryotes.</title>
        <authorList>
            <person name="Whitman W."/>
        </authorList>
    </citation>
    <scope>NUCLEOTIDE SEQUENCE</scope>
    <source>
        <strain evidence="2">SP3026</strain>
        <strain evidence="1">SP3049</strain>
    </source>
</reference>
<protein>
    <submittedName>
        <fullName evidence="1">Uncharacterized protein</fullName>
    </submittedName>
</protein>
<comment type="caution">
    <text evidence="1">The sequence shown here is derived from an EMBL/GenBank/DDBJ whole genome shotgun (WGS) entry which is preliminary data.</text>
</comment>
<dbReference type="RefSeq" id="WP_259040310.1">
    <property type="nucleotide sequence ID" value="NZ_JANTZO010000005.1"/>
</dbReference>
<dbReference type="EMBL" id="JANUBL010000005">
    <property type="protein sequence ID" value="MCS4122369.1"/>
    <property type="molecule type" value="Genomic_DNA"/>
</dbReference>
<dbReference type="Proteomes" id="UP001155144">
    <property type="component" value="Unassembled WGS sequence"/>
</dbReference>
<accession>A0A9X2QPI3</accession>
<evidence type="ECO:0000313" key="2">
    <source>
        <dbReference type="EMBL" id="MCS4122369.1"/>
    </source>
</evidence>
<name>A0A9X2QPI3_9BACT</name>
<sequence>MAFPLPDFTDEGLLPPGDYEVTFEELRASTLVEGPGSGSVWGENWDAEWREYLTRRAETMCNQLWSVGIEEVYLDGSFTEAKAHPNDIDGYFESDAERVATGQLQRELNKIDPKKCWT</sequence>
<dbReference type="EMBL" id="JANUAE010000004">
    <property type="protein sequence ID" value="MCS3709724.1"/>
    <property type="molecule type" value="Genomic_DNA"/>
</dbReference>
<evidence type="ECO:0000313" key="3">
    <source>
        <dbReference type="Proteomes" id="UP001155057"/>
    </source>
</evidence>
<proteinExistence type="predicted"/>
<dbReference type="AlphaFoldDB" id="A0A9X2QPI3"/>
<dbReference type="Proteomes" id="UP001155057">
    <property type="component" value="Unassembled WGS sequence"/>
</dbReference>